<evidence type="ECO:0000313" key="2">
    <source>
        <dbReference type="Proteomes" id="UP000009891"/>
    </source>
</evidence>
<keyword evidence="2" id="KW-1185">Reference proteome</keyword>
<dbReference type="PANTHER" id="PTHR34934">
    <property type="entry name" value="FLAVIN-DEPENDENT THYMIDYLATE SYNTHASE"/>
    <property type="match status" value="1"/>
</dbReference>
<evidence type="ECO:0008006" key="3">
    <source>
        <dbReference type="Google" id="ProtNLM"/>
    </source>
</evidence>
<dbReference type="AlphaFoldDB" id="K9D2E1"/>
<sequence>MECSWDKYLEVQEELDKLPAEDVLAVFGYDMVDILRDCDDNILDMLLEEIRERETSKRSNTVMTNNVELISITPNYKKVLTGAISQCYQTDKHSDKALEHCIKAGHLSVLEHCYATFKVKCSIQTLLQLTRHRHLSFTVQSSRGTFLDEYLQTGDETIDAMIRESAKAYNGLAIGGEWDFEQVALLAPKAMMYNLYVTGNFRAWFEYLPKRMCERTQKEHRELAEEIQKILAENAPAVFDRNMMSCDICKERSCSFHG</sequence>
<organism evidence="1 2">
    <name type="scientific">Veillonella seminalis ACS-216-V-Col6b</name>
    <dbReference type="NCBI Taxonomy" id="883156"/>
    <lineage>
        <taxon>Bacteria</taxon>
        <taxon>Bacillati</taxon>
        <taxon>Bacillota</taxon>
        <taxon>Negativicutes</taxon>
        <taxon>Veillonellales</taxon>
        <taxon>Veillonellaceae</taxon>
        <taxon>Veillonella</taxon>
    </lineage>
</organism>
<reference evidence="1 2" key="1">
    <citation type="submission" date="2012-09" db="EMBL/GenBank/DDBJ databases">
        <title>The Genome Sequence of Veillonella ratti ACS-216-V-COL6B.</title>
        <authorList>
            <consortium name="The Broad Institute Genome Sequencing Platform"/>
            <person name="Earl A."/>
            <person name="Ward D."/>
            <person name="Feldgarden M."/>
            <person name="Gevers D."/>
            <person name="Saerens B."/>
            <person name="Vaneechoutte M."/>
            <person name="Walker B."/>
            <person name="Young S.K."/>
            <person name="Zeng Q."/>
            <person name="Gargeya S."/>
            <person name="Fitzgerald M."/>
            <person name="Haas B."/>
            <person name="Abouelleil A."/>
            <person name="Alvarado L."/>
            <person name="Arachchi H.M."/>
            <person name="Berlin A."/>
            <person name="Chapman S.B."/>
            <person name="Goldberg J."/>
            <person name="Griggs A."/>
            <person name="Gujja S."/>
            <person name="Hansen M."/>
            <person name="Howarth C."/>
            <person name="Imamovic A."/>
            <person name="Larimer J."/>
            <person name="McCowen C."/>
            <person name="Montmayeur A."/>
            <person name="Murphy C."/>
            <person name="Neiman D."/>
            <person name="Pearson M."/>
            <person name="Priest M."/>
            <person name="Roberts A."/>
            <person name="Saif S."/>
            <person name="Shea T."/>
            <person name="Sisk P."/>
            <person name="Sykes S."/>
            <person name="Wortman J."/>
            <person name="Nusbaum C."/>
            <person name="Birren B."/>
        </authorList>
    </citation>
    <scope>NUCLEOTIDE SEQUENCE [LARGE SCALE GENOMIC DNA]</scope>
    <source>
        <strain evidence="1 2">ACS-216-V-Col6b</strain>
    </source>
</reference>
<dbReference type="GO" id="GO:0004799">
    <property type="term" value="F:thymidylate synthase activity"/>
    <property type="evidence" value="ECO:0007669"/>
    <property type="project" value="TreeGrafter"/>
</dbReference>
<dbReference type="RefSeq" id="WP_006555431.1">
    <property type="nucleotide sequence ID" value="NZ_JH992936.1"/>
</dbReference>
<dbReference type="SUPFAM" id="SSF69796">
    <property type="entry name" value="Thymidylate synthase-complementing protein Thy1"/>
    <property type="match status" value="1"/>
</dbReference>
<gene>
    <name evidence="1" type="ORF">HMPREF9282_00531</name>
</gene>
<dbReference type="GO" id="GO:0006231">
    <property type="term" value="P:dTMP biosynthetic process"/>
    <property type="evidence" value="ECO:0007669"/>
    <property type="project" value="InterPro"/>
</dbReference>
<protein>
    <recommendedName>
        <fullName evidence="3">Thymidylate synthase, flavin-dependent</fullName>
    </recommendedName>
</protein>
<dbReference type="CDD" id="cd20175">
    <property type="entry name" value="ThyX"/>
    <property type="match status" value="1"/>
</dbReference>
<accession>K9D2E1</accession>
<dbReference type="Pfam" id="PF02511">
    <property type="entry name" value="Thy1"/>
    <property type="match status" value="1"/>
</dbReference>
<dbReference type="OrthoDB" id="9780625at2"/>
<dbReference type="InterPro" id="IPR036098">
    <property type="entry name" value="Thymidylate_synthase_ThyX_sf"/>
</dbReference>
<dbReference type="EMBL" id="AHAF01000003">
    <property type="protein sequence ID" value="EKU78734.1"/>
    <property type="molecule type" value="Genomic_DNA"/>
</dbReference>
<comment type="caution">
    <text evidence="1">The sequence shown here is derived from an EMBL/GenBank/DDBJ whole genome shotgun (WGS) entry which is preliminary data.</text>
</comment>
<dbReference type="PANTHER" id="PTHR34934:SF1">
    <property type="entry name" value="FLAVIN-DEPENDENT THYMIDYLATE SYNTHASE"/>
    <property type="match status" value="1"/>
</dbReference>
<dbReference type="eggNOG" id="COG1351">
    <property type="taxonomic scope" value="Bacteria"/>
</dbReference>
<dbReference type="GO" id="GO:0050660">
    <property type="term" value="F:flavin adenine dinucleotide binding"/>
    <property type="evidence" value="ECO:0007669"/>
    <property type="project" value="InterPro"/>
</dbReference>
<proteinExistence type="predicted"/>
<evidence type="ECO:0000313" key="1">
    <source>
        <dbReference type="EMBL" id="EKU78734.1"/>
    </source>
</evidence>
<dbReference type="Proteomes" id="UP000009891">
    <property type="component" value="Unassembled WGS sequence"/>
</dbReference>
<dbReference type="GO" id="GO:0050797">
    <property type="term" value="F:thymidylate synthase (FAD) activity"/>
    <property type="evidence" value="ECO:0007669"/>
    <property type="project" value="InterPro"/>
</dbReference>
<dbReference type="InterPro" id="IPR003669">
    <property type="entry name" value="Thymidylate_synthase_ThyX"/>
</dbReference>
<dbReference type="Gene3D" id="3.30.1360.170">
    <property type="match status" value="1"/>
</dbReference>
<dbReference type="GO" id="GO:0070402">
    <property type="term" value="F:NADPH binding"/>
    <property type="evidence" value="ECO:0007669"/>
    <property type="project" value="TreeGrafter"/>
</dbReference>
<dbReference type="STRING" id="883156.HMPREF9282_00531"/>
<dbReference type="HOGENOM" id="CLU_1077460_0_0_9"/>
<dbReference type="PROSITE" id="PS51331">
    <property type="entry name" value="THYX"/>
    <property type="match status" value="1"/>
</dbReference>
<name>K9D2E1_9FIRM</name>
<dbReference type="PATRIC" id="fig|883156.3.peg.522"/>